<keyword evidence="5" id="KW-0804">Transcription</keyword>
<dbReference type="InterPro" id="IPR021858">
    <property type="entry name" value="Fun_TF"/>
</dbReference>
<dbReference type="PANTHER" id="PTHR36206">
    <property type="entry name" value="ASPERCRYPTIN BIOSYNTHESIS CLUSTER-SPECIFIC TRANSCRIPTION REGULATOR ATNN-RELATED"/>
    <property type="match status" value="1"/>
</dbReference>
<keyword evidence="3" id="KW-0805">Transcription regulation</keyword>
<feature type="compositionally biased region" description="Basic and acidic residues" evidence="7">
    <location>
        <begin position="477"/>
        <end position="490"/>
    </location>
</feature>
<evidence type="ECO:0000256" key="6">
    <source>
        <dbReference type="ARBA" id="ARBA00023242"/>
    </source>
</evidence>
<sequence length="545" mass="59975">MIESLLIALIQVSIIDDYIAHYDQESVTSAAPKNIPTAKSVPAQAENAPTHPSSAINFYPSTPYTNQRCFEYYFHHAAPSLSGSLDHPFWSVYVLQLCRTEPAIWDALISLSALFERPPITDQSSPTALLNAPTSVKYEYHRDALTWYSRSLAGINQRINRGGGGADLSVVLVGTIIYIAIEFLQGNYRAVLGLYRQGVKLMAGNFGTESGLKSAVRAMFRRLRTQVLIFSGLPNDDEELDQPALSEIFESIDQARNALFELISEMKQLLLAIKSYRAQTGSASIPSSHALTTQQAELKQRLHRWHHAFTSSPCSQTPQTEHPSILVLLMNHTAILLETQTCLSASESARKALRLLSGGDTSTTVGAGDNAAGGVTGVQGLFLSRPAAQLVAIIVGLEEGSYLPSPPPFPLSEPLQNQPVYAQGQALRRSVVDTILTAKGTLPEEKDRICDFWISSSDSTPDASSSPAIQLPFPSAQEKRQHQRQKDTNPGHRSGNGIDTCKSWLYYRRYTSLPLPPQDGRNEEQGERKMGYVYVTRRVRLPHGL</sequence>
<dbReference type="AlphaFoldDB" id="A0A0B8MYS4"/>
<dbReference type="GO" id="GO:0046872">
    <property type="term" value="F:metal ion binding"/>
    <property type="evidence" value="ECO:0007669"/>
    <property type="project" value="UniProtKB-KW"/>
</dbReference>
<evidence type="ECO:0000256" key="5">
    <source>
        <dbReference type="ARBA" id="ARBA00023163"/>
    </source>
</evidence>
<evidence type="ECO:0000256" key="7">
    <source>
        <dbReference type="SAM" id="MobiDB-lite"/>
    </source>
</evidence>
<accession>A0A0B8MYS4</accession>
<keyword evidence="9" id="KW-1185">Reference proteome</keyword>
<organism evidence="8 9">
    <name type="scientific">Talaromyces pinophilus</name>
    <name type="common">Penicillium pinophilum</name>
    <dbReference type="NCBI Taxonomy" id="128442"/>
    <lineage>
        <taxon>Eukaryota</taxon>
        <taxon>Fungi</taxon>
        <taxon>Dikarya</taxon>
        <taxon>Ascomycota</taxon>
        <taxon>Pezizomycotina</taxon>
        <taxon>Eurotiomycetes</taxon>
        <taxon>Eurotiomycetidae</taxon>
        <taxon>Eurotiales</taxon>
        <taxon>Trichocomaceae</taxon>
        <taxon>Talaromyces</taxon>
        <taxon>Talaromyces sect. Talaromyces</taxon>
    </lineage>
</organism>
<protein>
    <submittedName>
        <fullName evidence="8">Uncharacterized protein</fullName>
    </submittedName>
</protein>
<name>A0A0B8MYS4_TALPI</name>
<keyword evidence="6" id="KW-0539">Nucleus</keyword>
<evidence type="ECO:0000256" key="4">
    <source>
        <dbReference type="ARBA" id="ARBA00023125"/>
    </source>
</evidence>
<dbReference type="InterPro" id="IPR052360">
    <property type="entry name" value="Transcr_Regulatory_Proteins"/>
</dbReference>
<dbReference type="PANTHER" id="PTHR36206:SF14">
    <property type="entry name" value="ZN(2)-C6 FUNGAL-TYPE DOMAIN-CONTAINING PROTEIN-RELATED"/>
    <property type="match status" value="1"/>
</dbReference>
<evidence type="ECO:0000313" key="8">
    <source>
        <dbReference type="EMBL" id="GAM42101.1"/>
    </source>
</evidence>
<feature type="region of interest" description="Disordered" evidence="7">
    <location>
        <begin position="475"/>
        <end position="497"/>
    </location>
</feature>
<reference evidence="9" key="1">
    <citation type="journal article" date="2015" name="Genome Announc.">
        <title>Draft genome sequence of Talaromyces cellulolyticus strain Y-94, a source of lignocellulosic biomass-degrading enzymes.</title>
        <authorList>
            <person name="Fujii T."/>
            <person name="Koike H."/>
            <person name="Sawayama S."/>
            <person name="Yano S."/>
            <person name="Inoue H."/>
        </authorList>
    </citation>
    <scope>NUCLEOTIDE SEQUENCE [LARGE SCALE GENOMIC DNA]</scope>
    <source>
        <strain evidence="9">Y-94</strain>
    </source>
</reference>
<dbReference type="EMBL" id="DF933839">
    <property type="protein sequence ID" value="GAM42101.1"/>
    <property type="molecule type" value="Genomic_DNA"/>
</dbReference>
<dbReference type="Proteomes" id="UP000053095">
    <property type="component" value="Unassembled WGS sequence"/>
</dbReference>
<dbReference type="Pfam" id="PF11951">
    <property type="entry name" value="Fungal_trans_2"/>
    <property type="match status" value="1"/>
</dbReference>
<keyword evidence="4" id="KW-0238">DNA-binding</keyword>
<evidence type="ECO:0000256" key="1">
    <source>
        <dbReference type="ARBA" id="ARBA00022723"/>
    </source>
</evidence>
<keyword evidence="1" id="KW-0479">Metal-binding</keyword>
<dbReference type="GO" id="GO:0003677">
    <property type="term" value="F:DNA binding"/>
    <property type="evidence" value="ECO:0007669"/>
    <property type="project" value="UniProtKB-KW"/>
</dbReference>
<proteinExistence type="predicted"/>
<evidence type="ECO:0000313" key="9">
    <source>
        <dbReference type="Proteomes" id="UP000053095"/>
    </source>
</evidence>
<keyword evidence="2" id="KW-0862">Zinc</keyword>
<gene>
    <name evidence="8" type="ORF">TCE0_043r15765</name>
</gene>
<evidence type="ECO:0000256" key="3">
    <source>
        <dbReference type="ARBA" id="ARBA00023015"/>
    </source>
</evidence>
<evidence type="ECO:0000256" key="2">
    <source>
        <dbReference type="ARBA" id="ARBA00022833"/>
    </source>
</evidence>